<proteinExistence type="predicted"/>
<reference evidence="2 3" key="1">
    <citation type="submission" date="2018-04" db="EMBL/GenBank/DDBJ databases">
        <title>Camelliibacillus theae gen. nov., sp. nov., isolated from Pu'er tea.</title>
        <authorList>
            <person name="Niu L."/>
        </authorList>
    </citation>
    <scope>NUCLEOTIDE SEQUENCE [LARGE SCALE GENOMIC DNA]</scope>
    <source>
        <strain evidence="2 3">T8</strain>
    </source>
</reference>
<protein>
    <submittedName>
        <fullName evidence="2">Uncharacterized protein</fullName>
    </submittedName>
</protein>
<keyword evidence="1" id="KW-0812">Transmembrane</keyword>
<evidence type="ECO:0000256" key="1">
    <source>
        <dbReference type="SAM" id="Phobius"/>
    </source>
</evidence>
<feature type="transmembrane region" description="Helical" evidence="1">
    <location>
        <begin position="12"/>
        <end position="34"/>
    </location>
</feature>
<dbReference type="RefSeq" id="WP_116554165.1">
    <property type="nucleotide sequence ID" value="NZ_QCZG01000011.1"/>
</dbReference>
<accession>A0A2U1K4S6</accession>
<feature type="transmembrane region" description="Helical" evidence="1">
    <location>
        <begin position="40"/>
        <end position="60"/>
    </location>
</feature>
<name>A0A2U1K4S6_9BACI</name>
<sequence>MQDKVKWIGRIYVTILLLVSIIPAVFIIQFFIAVPQLRGFFYLELLVPVIGIGVGIYGLIKTKDQKEPN</sequence>
<dbReference type="Proteomes" id="UP000245998">
    <property type="component" value="Unassembled WGS sequence"/>
</dbReference>
<evidence type="ECO:0000313" key="2">
    <source>
        <dbReference type="EMBL" id="PWA12159.1"/>
    </source>
</evidence>
<keyword evidence="3" id="KW-1185">Reference proteome</keyword>
<dbReference type="AlphaFoldDB" id="A0A2U1K4S6"/>
<comment type="caution">
    <text evidence="2">The sequence shown here is derived from an EMBL/GenBank/DDBJ whole genome shotgun (WGS) entry which is preliminary data.</text>
</comment>
<keyword evidence="1" id="KW-1133">Transmembrane helix</keyword>
<evidence type="ECO:0000313" key="3">
    <source>
        <dbReference type="Proteomes" id="UP000245998"/>
    </source>
</evidence>
<keyword evidence="1" id="KW-0472">Membrane</keyword>
<gene>
    <name evidence="2" type="ORF">DCC39_06920</name>
</gene>
<dbReference type="OrthoDB" id="10005350at2"/>
<organism evidence="2 3">
    <name type="scientific">Pueribacillus theae</name>
    <dbReference type="NCBI Taxonomy" id="2171751"/>
    <lineage>
        <taxon>Bacteria</taxon>
        <taxon>Bacillati</taxon>
        <taxon>Bacillota</taxon>
        <taxon>Bacilli</taxon>
        <taxon>Bacillales</taxon>
        <taxon>Bacillaceae</taxon>
        <taxon>Pueribacillus</taxon>
    </lineage>
</organism>
<dbReference type="EMBL" id="QCZG01000011">
    <property type="protein sequence ID" value="PWA12159.1"/>
    <property type="molecule type" value="Genomic_DNA"/>
</dbReference>